<protein>
    <submittedName>
        <fullName evidence="1">Type II toxin-antitoxin system HigB family toxin</fullName>
    </submittedName>
</protein>
<dbReference type="EMBL" id="CP136051">
    <property type="protein sequence ID" value="WOK09365.1"/>
    <property type="molecule type" value="Genomic_DNA"/>
</dbReference>
<dbReference type="Pfam" id="PF09907">
    <property type="entry name" value="HigB_toxin"/>
    <property type="match status" value="1"/>
</dbReference>
<keyword evidence="2" id="KW-1185">Reference proteome</keyword>
<sequence>MRIVTFRRIREYTEKVPEAKTALEEWYHKTSKASWENFREMRQTFNSVDHAGSNRYVFNIKGNKFRLIAIVIFASKKVYIRFIGSHSEYDDIQDNSSI</sequence>
<reference evidence="1 2" key="1">
    <citation type="journal article" date="2023" name="Microbiol. Resour. Announc.">
        <title>Complete Genome Sequence of Imperialibacter roseus strain P4T.</title>
        <authorList>
            <person name="Tizabi D.R."/>
            <person name="Bachvaroff T."/>
            <person name="Hill R.T."/>
        </authorList>
    </citation>
    <scope>NUCLEOTIDE SEQUENCE [LARGE SCALE GENOMIC DNA]</scope>
    <source>
        <strain evidence="1 2">P4T</strain>
    </source>
</reference>
<evidence type="ECO:0000313" key="2">
    <source>
        <dbReference type="Proteomes" id="UP001302349"/>
    </source>
</evidence>
<dbReference type="RefSeq" id="WP_317491985.1">
    <property type="nucleotide sequence ID" value="NZ_CP136051.1"/>
</dbReference>
<evidence type="ECO:0000313" key="1">
    <source>
        <dbReference type="EMBL" id="WOK09365.1"/>
    </source>
</evidence>
<proteinExistence type="predicted"/>
<name>A0ABZ0IYB5_9BACT</name>
<organism evidence="1 2">
    <name type="scientific">Imperialibacter roseus</name>
    <dbReference type="NCBI Taxonomy" id="1324217"/>
    <lineage>
        <taxon>Bacteria</taxon>
        <taxon>Pseudomonadati</taxon>
        <taxon>Bacteroidota</taxon>
        <taxon>Cytophagia</taxon>
        <taxon>Cytophagales</taxon>
        <taxon>Flammeovirgaceae</taxon>
        <taxon>Imperialibacter</taxon>
    </lineage>
</organism>
<accession>A0ABZ0IYB5</accession>
<dbReference type="InterPro" id="IPR018669">
    <property type="entry name" value="Toxin_HigB"/>
</dbReference>
<dbReference type="Proteomes" id="UP001302349">
    <property type="component" value="Chromosome"/>
</dbReference>
<gene>
    <name evidence="1" type="ORF">RT717_12015</name>
</gene>